<evidence type="ECO:0000313" key="3">
    <source>
        <dbReference type="EMBL" id="MVN76948.1"/>
    </source>
</evidence>
<gene>
    <name evidence="3" type="ORF">GO988_11490</name>
</gene>
<dbReference type="InterPro" id="IPR058908">
    <property type="entry name" value="P29_C"/>
</dbReference>
<dbReference type="Proteomes" id="UP000441336">
    <property type="component" value="Unassembled WGS sequence"/>
</dbReference>
<dbReference type="InterPro" id="IPR019546">
    <property type="entry name" value="TAT_signal_bac_arc"/>
</dbReference>
<dbReference type="RefSeq" id="WP_157565496.1">
    <property type="nucleotide sequence ID" value="NZ_WQKZ01000003.1"/>
</dbReference>
<dbReference type="AlphaFoldDB" id="A0A7K1TEX6"/>
<dbReference type="InterPro" id="IPR006311">
    <property type="entry name" value="TAT_signal"/>
</dbReference>
<keyword evidence="4" id="KW-1185">Reference proteome</keyword>
<organism evidence="3 4">
    <name type="scientific">Hymenobacter ginkgonis</name>
    <dbReference type="NCBI Taxonomy" id="2682976"/>
    <lineage>
        <taxon>Bacteria</taxon>
        <taxon>Pseudomonadati</taxon>
        <taxon>Bacteroidota</taxon>
        <taxon>Cytophagia</taxon>
        <taxon>Cytophagales</taxon>
        <taxon>Hymenobacteraceae</taxon>
        <taxon>Hymenobacter</taxon>
    </lineage>
</organism>
<dbReference type="Pfam" id="PF25841">
    <property type="entry name" value="Ulvan_lyase_C"/>
    <property type="match status" value="1"/>
</dbReference>
<evidence type="ECO:0000259" key="1">
    <source>
        <dbReference type="Pfam" id="PF25840"/>
    </source>
</evidence>
<dbReference type="Pfam" id="PF25840">
    <property type="entry name" value="Ulvan_lyase_N"/>
    <property type="match status" value="1"/>
</dbReference>
<reference evidence="3 4" key="1">
    <citation type="submission" date="2019-12" db="EMBL/GenBank/DDBJ databases">
        <title>Hymenobacter sp. HMF4947 Genome sequencing and assembly.</title>
        <authorList>
            <person name="Kang H."/>
            <person name="Cha I."/>
            <person name="Kim H."/>
            <person name="Joh K."/>
        </authorList>
    </citation>
    <scope>NUCLEOTIDE SEQUENCE [LARGE SCALE GENOMIC DNA]</scope>
    <source>
        <strain evidence="3 4">HMF4947</strain>
    </source>
</reference>
<proteinExistence type="predicted"/>
<comment type="caution">
    <text evidence="3">The sequence shown here is derived from an EMBL/GenBank/DDBJ whole genome shotgun (WGS) entry which is preliminary data.</text>
</comment>
<accession>A0A7K1TEX6</accession>
<dbReference type="InterPro" id="IPR008930">
    <property type="entry name" value="Terpenoid_cyclase/PrenylTrfase"/>
</dbReference>
<sequence length="636" mass="68866">MHQAISRRSFVKASALAGAGVLGGVNGLAALALPSPTPPGLRELSEQLTRQWAAALLRLQLTDKSRGDDYGGIRGPGDAAVPGRIAETIYPLLRLASQTQQAQYLDAAHLLFGWAERRVSQPDGSWLNEPQAGSWKGTTVFMATALAEALKHYGPLLDAPLRAALAARLLRAGDFIHQTFTIDYGNINYPIAASYGLSLLGEVLDVPRFRQRGRELAHEALRFITPTNHLLFGEGTPHDRASAKGCYSIDLGYNVEESLPALVLYSQLTHDEEVLAAATSALQAHLEFMLPDGAWDNSWGTRNYKWTYWGSRTSDGCQPAYALLAGRDPRFYQAALRNTQLLQRCTTAEGLLAGGPHAAAHGLPTSVHHTFCHLKALTTILDYGAALPAPAPSSSALPREQVYGARFLADTQTWLLAEGPYRATVTAYDREYKDYKNGHATGGALTLLWHAKTGPLVAASMTDYQLYEAGNMVPYPTAQCLTPRAELRLNGVLYTNISDLRATLTRRSGNGPLTLTAQARLVDKNQQNPPAGEVSCVVTYTFAADKVSFHFDVAPSTYDQQIRIFLPLVAKSTELTTVISDRRIRVAKDAANVSITATQPFVPVAPGERVFNPVPGLEALVLCVAHRTAGFDVAVS</sequence>
<evidence type="ECO:0000259" key="2">
    <source>
        <dbReference type="Pfam" id="PF25841"/>
    </source>
</evidence>
<dbReference type="NCBIfam" id="TIGR01409">
    <property type="entry name" value="TAT_signal_seq"/>
    <property type="match status" value="1"/>
</dbReference>
<feature type="domain" description="Broad-specificity ulvan lyase C-terminal" evidence="2">
    <location>
        <begin position="410"/>
        <end position="628"/>
    </location>
</feature>
<evidence type="ECO:0000313" key="4">
    <source>
        <dbReference type="Proteomes" id="UP000441336"/>
    </source>
</evidence>
<dbReference type="PROSITE" id="PS51318">
    <property type="entry name" value="TAT"/>
    <property type="match status" value="1"/>
</dbReference>
<name>A0A7K1TEX6_9BACT</name>
<dbReference type="SUPFAM" id="SSF48239">
    <property type="entry name" value="Terpenoid cyclases/Protein prenyltransferases"/>
    <property type="match status" value="1"/>
</dbReference>
<feature type="domain" description="Broad-specificity ulvan lyase N-terminal" evidence="1">
    <location>
        <begin position="50"/>
        <end position="399"/>
    </location>
</feature>
<protein>
    <submittedName>
        <fullName evidence="3">Twin-arginine translocation signal domain-containing protein</fullName>
    </submittedName>
</protein>
<dbReference type="EMBL" id="WQKZ01000003">
    <property type="protein sequence ID" value="MVN76948.1"/>
    <property type="molecule type" value="Genomic_DNA"/>
</dbReference>
<dbReference type="InterPro" id="IPR058907">
    <property type="entry name" value="P29_N"/>
</dbReference>